<dbReference type="SUPFAM" id="SSF52833">
    <property type="entry name" value="Thioredoxin-like"/>
    <property type="match status" value="2"/>
</dbReference>
<name>A0A183CF93_GLOPA</name>
<dbReference type="InterPro" id="IPR052792">
    <property type="entry name" value="Thioredoxin_dom-contain_11"/>
</dbReference>
<reference evidence="4" key="2">
    <citation type="submission" date="2014-05" db="EMBL/GenBank/DDBJ databases">
        <title>The genome and life-stage specific transcriptomes of Globodera pallida elucidate key aspects of plant parasitism by a cyst nematode.</title>
        <authorList>
            <person name="Cotton J.A."/>
            <person name="Lilley C.J."/>
            <person name="Jones L.M."/>
            <person name="Kikuchi T."/>
            <person name="Reid A.J."/>
            <person name="Thorpe P."/>
            <person name="Tsai I.J."/>
            <person name="Beasley H."/>
            <person name="Blok V."/>
            <person name="Cock P.J.A."/>
            <person name="Van den Akker S.E."/>
            <person name="Holroyd N."/>
            <person name="Hunt M."/>
            <person name="Mantelin S."/>
            <person name="Naghra H."/>
            <person name="Pain A."/>
            <person name="Palomares-Rius J.E."/>
            <person name="Zarowiecki M."/>
            <person name="Berriman M."/>
            <person name="Jones J.T."/>
            <person name="Urwin P.E."/>
        </authorList>
    </citation>
    <scope>NUCLEOTIDE SEQUENCE [LARGE SCALE GENOMIC DNA]</scope>
    <source>
        <strain evidence="4">Lindley</strain>
    </source>
</reference>
<sequence length="1351" mass="153684">MTESGESVSSSNFDSDNTNRSEPEDDDSFIVNDKLDDFNIDKFVQEQIDSAVCEASRICADQSGGSDAKKLDVKFVSPLKTFANWCRTKCRFNIKKMISLASLLWFLAHLALLFLRSSPIVRDGRPPVPFFRPSNGTVQDLFEGNGLQPELLMSKAEFTIVMLYAPWDNRCKHFRRAFSDVAHAFMDIGSVKFVAANCHHYRGQCRRMYKVHSFPVIFAHTPYPNGHPVLFNQVLSSDRLFRIGNSTKSEQFAETNWHQRLMCKFDSLIRIRHSELNRELHSEPMPELDQQNLFGLDPSRGWIVGAGCRLNRSLGFLVMDKRFGRHFMRKWGISTTTADGGLDSVAIVAREEERIFTMENAKSVTVSNLANFIDGFFNKTINWTPKNQQITEQSGENGGDEAFFASSILERINRRMFLDGILNSNRSYDAVVFFSGGDWHGPSQSVLHFFHQTQNYFQGFGEFIKFYIIDSSQNSLDWRFDFHRLPAVAFFPAKRGQESFAFRHDIAFTVPNLLGFIFPRCQTQLRWLLAFTICKGKCLERNARRIGQMVTKADDDIQMLRKMLRKLHSREGHIRPSLDAVHHFRSFLRRRKLQKAVLLRLSEFVNALRHKQLLGEWDNGKQRQMATTKVGQNDGDGTDWTAPTLRQNAFDHFSFTCHLFPRLSESNLQFHDIYWDRDPNTKVVKKSQIGGNFLTPSIKCRCVSGKPLPKAAVITKRSSARTFHSSTVVLLDLQQFQLICADSKSAEDLLNILQKRPFIDNGKVDDGYETAISLLSDRTQPKIALEPITELEQNMFGLDASRGWIVSGQQVVSKFQLLLTSKAHIAVAFVDLSLAQLPPEDIATMPSQKIVFNAPFGRKAVFYMRIINSGTSRIGFAFKTTKPKRIRMGPLNGVLGPKESVNIAISCNASDPTPRTPEATVWHSTGATHLMRRLRIQTRVVPASRFGAPQELADRIAQMYDRYNGSSEEEEPSGRTGTALSAKVGQNDEDGTDWTAPTLRQNAFDHFSFTCHLFPRLSESNLQFHDIYWDRDPNTKLVTLRKRRVCVNKLVRSLCVRQAAAEGGSHHQTEFRADFSLLDRRPFARREIVSNIFTVSVPVLTGGGPGRIFRKVPSSASVLVRSNYRQRAVALQILLQRSTTVANSSQSLHLVGRVEMELLDEKAKMTLPNRTHSFAFDDGVRFDFETADVPNREQIHADSLPDVLICDESWLPMLAIYRQLICETLSEEGDVFADRSVWVVDPVMATFPGLLDTDSDGTALLMGLMRKFNVDKRELAPQEAARRFRFVYMQFLLPLFALLDDGRWRQKLWTFLKGRLDAEEPNPIKMFATDPCKCVDIFEYALNLCGEHSID</sequence>
<dbReference type="InterPro" id="IPR036249">
    <property type="entry name" value="Thioredoxin-like_sf"/>
</dbReference>
<dbReference type="InterPro" id="IPR013783">
    <property type="entry name" value="Ig-like_fold"/>
</dbReference>
<evidence type="ECO:0000256" key="2">
    <source>
        <dbReference type="SAM" id="Phobius"/>
    </source>
</evidence>
<keyword evidence="2" id="KW-0812">Transmembrane</keyword>
<evidence type="ECO:0000313" key="5">
    <source>
        <dbReference type="WBParaSite" id="GPLIN_001154800"/>
    </source>
</evidence>
<reference evidence="4" key="1">
    <citation type="submission" date="2013-12" db="EMBL/GenBank/DDBJ databases">
        <authorList>
            <person name="Aslett M."/>
        </authorList>
    </citation>
    <scope>NUCLEOTIDE SEQUENCE [LARGE SCALE GENOMIC DNA]</scope>
    <source>
        <strain evidence="4">Lindley</strain>
    </source>
</reference>
<feature type="domain" description="MSP" evidence="3">
    <location>
        <begin position="841"/>
        <end position="978"/>
    </location>
</feature>
<dbReference type="Gene3D" id="2.60.40.10">
    <property type="entry name" value="Immunoglobulins"/>
    <property type="match status" value="1"/>
</dbReference>
<dbReference type="PANTHER" id="PTHR46497:SF1">
    <property type="entry name" value="THIOREDOXIN DOMAIN-CONTAINING PROTEIN 11"/>
    <property type="match status" value="1"/>
</dbReference>
<dbReference type="Pfam" id="PF00635">
    <property type="entry name" value="Motile_Sperm"/>
    <property type="match status" value="1"/>
</dbReference>
<dbReference type="InterPro" id="IPR000535">
    <property type="entry name" value="MSP_dom"/>
</dbReference>
<dbReference type="Proteomes" id="UP000050741">
    <property type="component" value="Unassembled WGS sequence"/>
</dbReference>
<proteinExistence type="predicted"/>
<feature type="region of interest" description="Disordered" evidence="1">
    <location>
        <begin position="1"/>
        <end position="28"/>
    </location>
</feature>
<evidence type="ECO:0000256" key="1">
    <source>
        <dbReference type="SAM" id="MobiDB-lite"/>
    </source>
</evidence>
<accession>A0A183CF93</accession>
<keyword evidence="2" id="KW-0472">Membrane</keyword>
<dbReference type="Gene3D" id="3.40.30.10">
    <property type="entry name" value="Glutaredoxin"/>
    <property type="match status" value="1"/>
</dbReference>
<keyword evidence="4" id="KW-1185">Reference proteome</keyword>
<protein>
    <submittedName>
        <fullName evidence="5">Major sperm protein</fullName>
    </submittedName>
</protein>
<keyword evidence="2" id="KW-1133">Transmembrane helix</keyword>
<reference evidence="5" key="3">
    <citation type="submission" date="2016-06" db="UniProtKB">
        <authorList>
            <consortium name="WormBaseParasite"/>
        </authorList>
    </citation>
    <scope>IDENTIFICATION</scope>
</reference>
<dbReference type="PANTHER" id="PTHR46497">
    <property type="entry name" value="THIOREDOXIN DOMAIN-CONTAINING PROTEIN 11"/>
    <property type="match status" value="1"/>
</dbReference>
<evidence type="ECO:0000259" key="3">
    <source>
        <dbReference type="PROSITE" id="PS50202"/>
    </source>
</evidence>
<dbReference type="WBParaSite" id="GPLIN_001154800">
    <property type="protein sequence ID" value="GPLIN_001154800"/>
    <property type="gene ID" value="GPLIN_001154800"/>
</dbReference>
<dbReference type="PROSITE" id="PS50202">
    <property type="entry name" value="MSP"/>
    <property type="match status" value="1"/>
</dbReference>
<feature type="compositionally biased region" description="Polar residues" evidence="1">
    <location>
        <begin position="1"/>
        <end position="16"/>
    </location>
</feature>
<organism evidence="4 5">
    <name type="scientific">Globodera pallida</name>
    <name type="common">Potato cyst nematode worm</name>
    <name type="synonym">Heterodera pallida</name>
    <dbReference type="NCBI Taxonomy" id="36090"/>
    <lineage>
        <taxon>Eukaryota</taxon>
        <taxon>Metazoa</taxon>
        <taxon>Ecdysozoa</taxon>
        <taxon>Nematoda</taxon>
        <taxon>Chromadorea</taxon>
        <taxon>Rhabditida</taxon>
        <taxon>Tylenchina</taxon>
        <taxon>Tylenchomorpha</taxon>
        <taxon>Tylenchoidea</taxon>
        <taxon>Heteroderidae</taxon>
        <taxon>Heteroderinae</taxon>
        <taxon>Globodera</taxon>
    </lineage>
</organism>
<dbReference type="InterPro" id="IPR008962">
    <property type="entry name" value="PapD-like_sf"/>
</dbReference>
<feature type="transmembrane region" description="Helical" evidence="2">
    <location>
        <begin position="97"/>
        <end position="115"/>
    </location>
</feature>
<evidence type="ECO:0000313" key="4">
    <source>
        <dbReference type="Proteomes" id="UP000050741"/>
    </source>
</evidence>
<feature type="region of interest" description="Disordered" evidence="1">
    <location>
        <begin position="964"/>
        <end position="992"/>
    </location>
</feature>
<dbReference type="SUPFAM" id="SSF49354">
    <property type="entry name" value="PapD-like"/>
    <property type="match status" value="1"/>
</dbReference>